<name>A0ABQ5A2W3_9ASTR</name>
<sequence length="236" mass="26798">MKYLESILLVIMKLLMKKLDDFVINIKLEPAYLEFMPPEDDVFLTKEQPLPTAVSPTAELLGYITESDPGEDPKEKDDEDPEEDPTDYPMDIYDDDEEEEFSGDDVDDEEEDESNDEEEEEHLALADSVPPLAYRTTAKMEIGYGITDVWEDPDEISKEIPATDVAELGQRYGPGFWSLLAQVLLVEAWVQSMDASDTTRSEVRALRTTVLAQQIEIEIYGLQNRLDDRHSLVVGT</sequence>
<evidence type="ECO:0000313" key="3">
    <source>
        <dbReference type="Proteomes" id="UP001151760"/>
    </source>
</evidence>
<dbReference type="Proteomes" id="UP001151760">
    <property type="component" value="Unassembled WGS sequence"/>
</dbReference>
<gene>
    <name evidence="2" type="ORF">Tco_0802899</name>
</gene>
<protein>
    <submittedName>
        <fullName evidence="2">Uncharacterized protein</fullName>
    </submittedName>
</protein>
<proteinExistence type="predicted"/>
<feature type="region of interest" description="Disordered" evidence="1">
    <location>
        <begin position="47"/>
        <end position="124"/>
    </location>
</feature>
<reference evidence="2" key="2">
    <citation type="submission" date="2022-01" db="EMBL/GenBank/DDBJ databases">
        <authorList>
            <person name="Yamashiro T."/>
            <person name="Shiraishi A."/>
            <person name="Satake H."/>
            <person name="Nakayama K."/>
        </authorList>
    </citation>
    <scope>NUCLEOTIDE SEQUENCE</scope>
</reference>
<organism evidence="2 3">
    <name type="scientific">Tanacetum coccineum</name>
    <dbReference type="NCBI Taxonomy" id="301880"/>
    <lineage>
        <taxon>Eukaryota</taxon>
        <taxon>Viridiplantae</taxon>
        <taxon>Streptophyta</taxon>
        <taxon>Embryophyta</taxon>
        <taxon>Tracheophyta</taxon>
        <taxon>Spermatophyta</taxon>
        <taxon>Magnoliopsida</taxon>
        <taxon>eudicotyledons</taxon>
        <taxon>Gunneridae</taxon>
        <taxon>Pentapetalae</taxon>
        <taxon>asterids</taxon>
        <taxon>campanulids</taxon>
        <taxon>Asterales</taxon>
        <taxon>Asteraceae</taxon>
        <taxon>Asteroideae</taxon>
        <taxon>Anthemideae</taxon>
        <taxon>Anthemidinae</taxon>
        <taxon>Tanacetum</taxon>
    </lineage>
</organism>
<evidence type="ECO:0000256" key="1">
    <source>
        <dbReference type="SAM" id="MobiDB-lite"/>
    </source>
</evidence>
<accession>A0ABQ5A2W3</accession>
<comment type="caution">
    <text evidence="2">The sequence shown here is derived from an EMBL/GenBank/DDBJ whole genome shotgun (WGS) entry which is preliminary data.</text>
</comment>
<dbReference type="EMBL" id="BQNB010011848">
    <property type="protein sequence ID" value="GJS95931.1"/>
    <property type="molecule type" value="Genomic_DNA"/>
</dbReference>
<evidence type="ECO:0000313" key="2">
    <source>
        <dbReference type="EMBL" id="GJS95931.1"/>
    </source>
</evidence>
<keyword evidence="3" id="KW-1185">Reference proteome</keyword>
<feature type="compositionally biased region" description="Acidic residues" evidence="1">
    <location>
        <begin position="77"/>
        <end position="121"/>
    </location>
</feature>
<reference evidence="2" key="1">
    <citation type="journal article" date="2022" name="Int. J. Mol. Sci.">
        <title>Draft Genome of Tanacetum Coccineum: Genomic Comparison of Closely Related Tanacetum-Family Plants.</title>
        <authorList>
            <person name="Yamashiro T."/>
            <person name="Shiraishi A."/>
            <person name="Nakayama K."/>
            <person name="Satake H."/>
        </authorList>
    </citation>
    <scope>NUCLEOTIDE SEQUENCE</scope>
</reference>